<feature type="binding site" evidence="1">
    <location>
        <position position="9"/>
    </location>
    <ligand>
        <name>Zn(2+)</name>
        <dbReference type="ChEBI" id="CHEBI:29105"/>
    </ligand>
</feature>
<name>A0A0F4Q228_9GAMM</name>
<dbReference type="GO" id="GO:0046872">
    <property type="term" value="F:metal ion binding"/>
    <property type="evidence" value="ECO:0007669"/>
    <property type="project" value="UniProtKB-KW"/>
</dbReference>
<dbReference type="EMBL" id="JXXZ01000003">
    <property type="protein sequence ID" value="KJZ01415.1"/>
    <property type="molecule type" value="Genomic_DNA"/>
</dbReference>
<feature type="binding site" evidence="2">
    <location>
        <begin position="96"/>
        <end position="97"/>
    </location>
    <ligand>
        <name>S-adenosyl-L-methionine</name>
        <dbReference type="ChEBI" id="CHEBI:59789"/>
    </ligand>
</feature>
<feature type="domain" description="23S rRNA (guanine(745)-N(1))-methyltransferase N-terminal" evidence="4">
    <location>
        <begin position="4"/>
        <end position="47"/>
    </location>
</feature>
<dbReference type="InterPro" id="IPR052939">
    <property type="entry name" value="23S_rRNA_MeTrnsfrase_RlmA"/>
</dbReference>
<keyword evidence="1" id="KW-0862">Zinc</keyword>
<feature type="binding site" evidence="2">
    <location>
        <position position="68"/>
    </location>
    <ligand>
        <name>S-adenosyl-L-methionine</name>
        <dbReference type="ChEBI" id="CHEBI:59789"/>
    </ligand>
</feature>
<comment type="caution">
    <text evidence="5">The sequence shown here is derived from an EMBL/GenBank/DDBJ whole genome shotgun (WGS) entry which is preliminary data.</text>
</comment>
<gene>
    <name evidence="5" type="ORF">TW72_03835</name>
</gene>
<keyword evidence="1" id="KW-0479">Metal-binding</keyword>
<dbReference type="PANTHER" id="PTHR43460:SF1">
    <property type="entry name" value="METHYLTRANSFERASE TYPE 11 DOMAIN-CONTAINING PROTEIN"/>
    <property type="match status" value="1"/>
</dbReference>
<accession>A0A0F4Q228</accession>
<evidence type="ECO:0000256" key="1">
    <source>
        <dbReference type="PIRSR" id="PIRSR018249-1"/>
    </source>
</evidence>
<sequence>MSAYCCPLCQQPLQRQNQALVCAKGHQFDYAKEGYVNLLPVQFKKSKQPGDNQDMVQARRRFLNAGHYQFMRDALAREVSACYSGTGYVVDMGCGEGYYSAAMAAQFQDPELVHGIDIAKPAVRYGAKRYPGCQFAVASTKQMPMASGCASVVSSVFAPIFADESARLLQDNGHLIVVSPGPRHLAQLKALIYQQVREHTAPDTPPGFNRQRQQLLQQQISLAGEDAKDLALMTPFAWKFSEIQMADLASADEVTIDAEFFITVYQKIS</sequence>
<dbReference type="GO" id="GO:0008168">
    <property type="term" value="F:methyltransferase activity"/>
    <property type="evidence" value="ECO:0007669"/>
    <property type="project" value="InterPro"/>
</dbReference>
<keyword evidence="6" id="KW-1185">Reference proteome</keyword>
<feature type="binding site" evidence="1">
    <location>
        <position position="26"/>
    </location>
    <ligand>
        <name>Zn(2+)</name>
        <dbReference type="ChEBI" id="CHEBI:29105"/>
    </ligand>
</feature>
<dbReference type="SUPFAM" id="SSF53335">
    <property type="entry name" value="S-adenosyl-L-methionine-dependent methyltransferases"/>
    <property type="match status" value="1"/>
</dbReference>
<dbReference type="InterPro" id="IPR041698">
    <property type="entry name" value="Methyltransf_25"/>
</dbReference>
<feature type="binding site" evidence="1">
    <location>
        <position position="22"/>
    </location>
    <ligand>
        <name>Zn(2+)</name>
        <dbReference type="ChEBI" id="CHEBI:29105"/>
    </ligand>
</feature>
<dbReference type="Pfam" id="PF13649">
    <property type="entry name" value="Methyltransf_25"/>
    <property type="match status" value="1"/>
</dbReference>
<evidence type="ECO:0000313" key="6">
    <source>
        <dbReference type="Proteomes" id="UP000033664"/>
    </source>
</evidence>
<reference evidence="5 6" key="1">
    <citation type="journal article" date="2015" name="BMC Genomics">
        <title>Genome mining reveals unlocked bioactive potential of marine Gram-negative bacteria.</title>
        <authorList>
            <person name="Machado H."/>
            <person name="Sonnenschein E.C."/>
            <person name="Melchiorsen J."/>
            <person name="Gram L."/>
        </authorList>
    </citation>
    <scope>NUCLEOTIDE SEQUENCE [LARGE SCALE GENOMIC DNA]</scope>
    <source>
        <strain evidence="5 6">S3137</strain>
    </source>
</reference>
<feature type="domain" description="Methyltransferase" evidence="3">
    <location>
        <begin position="89"/>
        <end position="162"/>
    </location>
</feature>
<dbReference type="eggNOG" id="COG2226">
    <property type="taxonomic scope" value="Bacteria"/>
</dbReference>
<evidence type="ECO:0000259" key="4">
    <source>
        <dbReference type="Pfam" id="PF21302"/>
    </source>
</evidence>
<keyword evidence="2" id="KW-0949">S-adenosyl-L-methionine</keyword>
<evidence type="ECO:0000313" key="5">
    <source>
        <dbReference type="EMBL" id="KJZ01415.1"/>
    </source>
</evidence>
<dbReference type="PANTHER" id="PTHR43460">
    <property type="entry name" value="METHYLTRANSFERASE"/>
    <property type="match status" value="1"/>
</dbReference>
<dbReference type="Pfam" id="PF21302">
    <property type="entry name" value="Zn_ribbon_RlmA"/>
    <property type="match status" value="1"/>
</dbReference>
<dbReference type="GeneID" id="58227615"/>
<evidence type="ECO:0000256" key="2">
    <source>
        <dbReference type="PIRSR" id="PIRSR018249-2"/>
    </source>
</evidence>
<dbReference type="PIRSF" id="PIRSF018249">
    <property type="entry name" value="MyrA_prd"/>
    <property type="match status" value="1"/>
</dbReference>
<proteinExistence type="predicted"/>
<dbReference type="AlphaFoldDB" id="A0A0F4Q228"/>
<protein>
    <submittedName>
        <fullName evidence="5">Uncharacterized protein</fullName>
    </submittedName>
</protein>
<dbReference type="PATRIC" id="fig|151081.8.peg.882"/>
<dbReference type="InterPro" id="IPR016718">
    <property type="entry name" value="rRNA_m1G-MeTrfase_A_prd"/>
</dbReference>
<dbReference type="Proteomes" id="UP000033664">
    <property type="component" value="Unassembled WGS sequence"/>
</dbReference>
<dbReference type="OrthoDB" id="108476at2"/>
<feature type="binding site" evidence="1">
    <location>
        <position position="6"/>
    </location>
    <ligand>
        <name>Zn(2+)</name>
        <dbReference type="ChEBI" id="CHEBI:29105"/>
    </ligand>
</feature>
<dbReference type="NCBIfam" id="NF008300">
    <property type="entry name" value="PRK11088.1"/>
    <property type="match status" value="1"/>
</dbReference>
<evidence type="ECO:0000259" key="3">
    <source>
        <dbReference type="Pfam" id="PF13649"/>
    </source>
</evidence>
<dbReference type="Gene3D" id="3.40.50.150">
    <property type="entry name" value="Vaccinia Virus protein VP39"/>
    <property type="match status" value="1"/>
</dbReference>
<dbReference type="InterPro" id="IPR048647">
    <property type="entry name" value="RlmA_N"/>
</dbReference>
<organism evidence="5 6">
    <name type="scientific">Pseudoalteromonas ruthenica</name>
    <dbReference type="NCBI Taxonomy" id="151081"/>
    <lineage>
        <taxon>Bacteria</taxon>
        <taxon>Pseudomonadati</taxon>
        <taxon>Pseudomonadota</taxon>
        <taxon>Gammaproteobacteria</taxon>
        <taxon>Alteromonadales</taxon>
        <taxon>Pseudoalteromonadaceae</taxon>
        <taxon>Pseudoalteromonas</taxon>
    </lineage>
</organism>
<dbReference type="RefSeq" id="WP_045978659.1">
    <property type="nucleotide sequence ID" value="NZ_JXXY01000004.1"/>
</dbReference>
<feature type="binding site" evidence="2">
    <location>
        <position position="184"/>
    </location>
    <ligand>
        <name>S-adenosyl-L-methionine</name>
        <dbReference type="ChEBI" id="CHEBI:59789"/>
    </ligand>
</feature>
<dbReference type="InterPro" id="IPR029063">
    <property type="entry name" value="SAM-dependent_MTases_sf"/>
</dbReference>